<proteinExistence type="predicted"/>
<evidence type="ECO:0000313" key="2">
    <source>
        <dbReference type="Proteomes" id="UP000092993"/>
    </source>
</evidence>
<organism evidence="1 2">
    <name type="scientific">Grifola frondosa</name>
    <name type="common">Maitake</name>
    <name type="synonym">Polyporus frondosus</name>
    <dbReference type="NCBI Taxonomy" id="5627"/>
    <lineage>
        <taxon>Eukaryota</taxon>
        <taxon>Fungi</taxon>
        <taxon>Dikarya</taxon>
        <taxon>Basidiomycota</taxon>
        <taxon>Agaricomycotina</taxon>
        <taxon>Agaricomycetes</taxon>
        <taxon>Polyporales</taxon>
        <taxon>Grifolaceae</taxon>
        <taxon>Grifola</taxon>
    </lineage>
</organism>
<dbReference type="InterPro" id="IPR036537">
    <property type="entry name" value="Adaptor_Cbl_N_dom_sf"/>
</dbReference>
<comment type="caution">
    <text evidence="1">The sequence shown here is derived from an EMBL/GenBank/DDBJ whole genome shotgun (WGS) entry which is preliminary data.</text>
</comment>
<gene>
    <name evidence="1" type="ORF">A0H81_12976</name>
</gene>
<protein>
    <submittedName>
        <fullName evidence="1">Uncharacterized protein</fullName>
    </submittedName>
</protein>
<reference evidence="1 2" key="1">
    <citation type="submission" date="2016-03" db="EMBL/GenBank/DDBJ databases">
        <title>Whole genome sequencing of Grifola frondosa 9006-11.</title>
        <authorList>
            <person name="Min B."/>
            <person name="Park H."/>
            <person name="Kim J.-G."/>
            <person name="Cho H."/>
            <person name="Oh Y.-L."/>
            <person name="Kong W.-S."/>
            <person name="Choi I.-G."/>
        </authorList>
    </citation>
    <scope>NUCLEOTIDE SEQUENCE [LARGE SCALE GENOMIC DNA]</scope>
    <source>
        <strain evidence="1 2">9006-11</strain>
    </source>
</reference>
<keyword evidence="2" id="KW-1185">Reference proteome</keyword>
<dbReference type="EMBL" id="LUGG01000025">
    <property type="protein sequence ID" value="OBZ67246.1"/>
    <property type="molecule type" value="Genomic_DNA"/>
</dbReference>
<dbReference type="Gene3D" id="1.20.930.20">
    <property type="entry name" value="Adaptor protein Cbl, N-terminal domain"/>
    <property type="match status" value="1"/>
</dbReference>
<dbReference type="OMA" id="IAEHREC"/>
<dbReference type="OrthoDB" id="2751318at2759"/>
<name>A0A1C7LSY2_GRIFR</name>
<dbReference type="Proteomes" id="UP000092993">
    <property type="component" value="Unassembled WGS sequence"/>
</dbReference>
<accession>A0A1C7LSY2</accession>
<sequence length="199" mass="22517">MRRAKRCSSAVKVTKLSLELFGKFGSPVPFVQAIVGTSLQIMQYAEVVQGNRKACKELAQLVGEITEALLRATEGAQAHEFDDRLMLDIADLQWQAPYYCLRVSTTVQLMTRQRLLHRFLHRDKHTGEIAEHRECLKNAMAVFQIRNGISMRFVLARNHQEVLSTLEKISSQLPSSIIDNSLYAGQMPGNVPVHVLPRF</sequence>
<dbReference type="AlphaFoldDB" id="A0A1C7LSY2"/>
<dbReference type="GO" id="GO:0007166">
    <property type="term" value="P:cell surface receptor signaling pathway"/>
    <property type="evidence" value="ECO:0007669"/>
    <property type="project" value="InterPro"/>
</dbReference>
<dbReference type="CDD" id="cd21037">
    <property type="entry name" value="MLKL_NTD"/>
    <property type="match status" value="1"/>
</dbReference>
<evidence type="ECO:0000313" key="1">
    <source>
        <dbReference type="EMBL" id="OBZ67246.1"/>
    </source>
</evidence>
<dbReference type="InterPro" id="IPR059179">
    <property type="entry name" value="MLKL-like_MCAfunc"/>
</dbReference>